<name>A0AAE1LCL2_9NEOP</name>
<dbReference type="GO" id="GO:0005737">
    <property type="term" value="C:cytoplasm"/>
    <property type="evidence" value="ECO:0007669"/>
    <property type="project" value="TreeGrafter"/>
</dbReference>
<evidence type="ECO:0000313" key="4">
    <source>
        <dbReference type="Proteomes" id="UP001219518"/>
    </source>
</evidence>
<sequence length="262" mass="28398">MARGSVLAPLALLCALLATAAAHTYHTGSCPAYAPQKDFDMTKFLGDWFVYQKTSSSAKCLVNNYALDPERPGVYKLEQSSVHAVLGLTSRDGRWRYNGELTLRENATSKADLQVKYSLNPGSAAYSVLLTDYDNFAAIVSCQDLPIGYRVSATVLSRKRTLDNRLAEKAREALAKNGMETDSLTLLQQGEEECAPPKPGEGFHGAVQRAGDVINQGVQAVKDGAVKLFNKVRGQNGSAESMEANNGNYTIVTSDKDAEWLP</sequence>
<evidence type="ECO:0000313" key="3">
    <source>
        <dbReference type="EMBL" id="KAK3913789.1"/>
    </source>
</evidence>
<reference evidence="3" key="2">
    <citation type="journal article" date="2023" name="BMC Genomics">
        <title>Pest status, molecular evolution, and epigenetic factors derived from the genome assembly of Frankliniella fusca, a thysanopteran phytovirus vector.</title>
        <authorList>
            <person name="Catto M.A."/>
            <person name="Labadie P.E."/>
            <person name="Jacobson A.L."/>
            <person name="Kennedy G.G."/>
            <person name="Srinivasan R."/>
            <person name="Hunt B.G."/>
        </authorList>
    </citation>
    <scope>NUCLEOTIDE SEQUENCE</scope>
    <source>
        <strain evidence="3">PL_HMW_Pooled</strain>
    </source>
</reference>
<dbReference type="Gene3D" id="2.40.128.20">
    <property type="match status" value="1"/>
</dbReference>
<dbReference type="InterPro" id="IPR012674">
    <property type="entry name" value="Calycin"/>
</dbReference>
<dbReference type="Pfam" id="PF00061">
    <property type="entry name" value="Lipocalin"/>
    <property type="match status" value="1"/>
</dbReference>
<dbReference type="InterPro" id="IPR000566">
    <property type="entry name" value="Lipocln_cytosolic_FA-bd_dom"/>
</dbReference>
<evidence type="ECO:0000256" key="1">
    <source>
        <dbReference type="SAM" id="SignalP"/>
    </source>
</evidence>
<dbReference type="PANTHER" id="PTHR10612:SF49">
    <property type="entry name" value="APOLIPOPROTEIN D-LIKE PROTEIN"/>
    <property type="match status" value="1"/>
</dbReference>
<dbReference type="EMBL" id="JAHWGI010000339">
    <property type="protein sequence ID" value="KAK3913789.1"/>
    <property type="molecule type" value="Genomic_DNA"/>
</dbReference>
<proteinExistence type="predicted"/>
<gene>
    <name evidence="3" type="ORF">KUF71_023246</name>
</gene>
<dbReference type="Proteomes" id="UP001219518">
    <property type="component" value="Unassembled WGS sequence"/>
</dbReference>
<dbReference type="PANTHER" id="PTHR10612">
    <property type="entry name" value="APOLIPOPROTEIN D"/>
    <property type="match status" value="1"/>
</dbReference>
<reference evidence="3" key="1">
    <citation type="submission" date="2021-07" db="EMBL/GenBank/DDBJ databases">
        <authorList>
            <person name="Catto M.A."/>
            <person name="Jacobson A."/>
            <person name="Kennedy G."/>
            <person name="Labadie P."/>
            <person name="Hunt B.G."/>
            <person name="Srinivasan R."/>
        </authorList>
    </citation>
    <scope>NUCLEOTIDE SEQUENCE</scope>
    <source>
        <strain evidence="3">PL_HMW_Pooled</strain>
        <tissue evidence="3">Head</tissue>
    </source>
</reference>
<protein>
    <submittedName>
        <fullName evidence="3">Apolipoprotein D</fullName>
    </submittedName>
</protein>
<organism evidence="3 4">
    <name type="scientific">Frankliniella fusca</name>
    <dbReference type="NCBI Taxonomy" id="407009"/>
    <lineage>
        <taxon>Eukaryota</taxon>
        <taxon>Metazoa</taxon>
        <taxon>Ecdysozoa</taxon>
        <taxon>Arthropoda</taxon>
        <taxon>Hexapoda</taxon>
        <taxon>Insecta</taxon>
        <taxon>Pterygota</taxon>
        <taxon>Neoptera</taxon>
        <taxon>Paraneoptera</taxon>
        <taxon>Thysanoptera</taxon>
        <taxon>Terebrantia</taxon>
        <taxon>Thripoidea</taxon>
        <taxon>Thripidae</taxon>
        <taxon>Frankliniella</taxon>
    </lineage>
</organism>
<dbReference type="GO" id="GO:0000302">
    <property type="term" value="P:response to reactive oxygen species"/>
    <property type="evidence" value="ECO:0007669"/>
    <property type="project" value="TreeGrafter"/>
</dbReference>
<dbReference type="AlphaFoldDB" id="A0AAE1LCL2"/>
<comment type="caution">
    <text evidence="3">The sequence shown here is derived from an EMBL/GenBank/DDBJ whole genome shotgun (WGS) entry which is preliminary data.</text>
</comment>
<accession>A0AAE1LCL2</accession>
<keyword evidence="4" id="KW-1185">Reference proteome</keyword>
<keyword evidence="1" id="KW-0732">Signal</keyword>
<dbReference type="GO" id="GO:0006629">
    <property type="term" value="P:lipid metabolic process"/>
    <property type="evidence" value="ECO:0007669"/>
    <property type="project" value="TreeGrafter"/>
</dbReference>
<evidence type="ECO:0000259" key="2">
    <source>
        <dbReference type="Pfam" id="PF00061"/>
    </source>
</evidence>
<feature type="domain" description="Lipocalin/cytosolic fatty-acid binding" evidence="2">
    <location>
        <begin position="110"/>
        <end position="187"/>
    </location>
</feature>
<dbReference type="SUPFAM" id="SSF50814">
    <property type="entry name" value="Lipocalins"/>
    <property type="match status" value="1"/>
</dbReference>
<feature type="signal peptide" evidence="1">
    <location>
        <begin position="1"/>
        <end position="22"/>
    </location>
</feature>
<feature type="chain" id="PRO_5042279200" evidence="1">
    <location>
        <begin position="23"/>
        <end position="262"/>
    </location>
</feature>